<keyword evidence="2" id="KW-1185">Reference proteome</keyword>
<sequence length="72" mass="8420">MRDLNVFEQFRTRIQQSPPLRNHAAMIAIAPYHHRARDTCDQERAKQRATLFSIVFNVMPASRCCAEGYRAR</sequence>
<reference evidence="1 2" key="1">
    <citation type="submission" date="2015-10" db="EMBL/GenBank/DDBJ databases">
        <title>Transcriptomic analysis of a linuron degrading triple-species bacterial consortium.</title>
        <authorList>
            <person name="Albers P."/>
        </authorList>
    </citation>
    <scope>NUCLEOTIDE SEQUENCE [LARGE SCALE GENOMIC DNA]</scope>
    <source>
        <strain evidence="1 2">WDL6</strain>
    </source>
</reference>
<dbReference type="AlphaFoldDB" id="A0A120CTH9"/>
<dbReference type="Proteomes" id="UP000059074">
    <property type="component" value="Unassembled WGS sequence"/>
</dbReference>
<dbReference type="EMBL" id="LMTR01000089">
    <property type="protein sequence ID" value="KWT64690.1"/>
    <property type="molecule type" value="Genomic_DNA"/>
</dbReference>
<name>A0A120CTH9_HYPSL</name>
<evidence type="ECO:0000313" key="1">
    <source>
        <dbReference type="EMBL" id="KWT64690.1"/>
    </source>
</evidence>
<dbReference type="STRING" id="121290.APY04_3162"/>
<accession>A0A120CTH9</accession>
<gene>
    <name evidence="1" type="ORF">APY04_3162</name>
</gene>
<organism evidence="1 2">
    <name type="scientific">Hyphomicrobium sulfonivorans</name>
    <dbReference type="NCBI Taxonomy" id="121290"/>
    <lineage>
        <taxon>Bacteria</taxon>
        <taxon>Pseudomonadati</taxon>
        <taxon>Pseudomonadota</taxon>
        <taxon>Alphaproteobacteria</taxon>
        <taxon>Hyphomicrobiales</taxon>
        <taxon>Hyphomicrobiaceae</taxon>
        <taxon>Hyphomicrobium</taxon>
    </lineage>
</organism>
<evidence type="ECO:0000313" key="2">
    <source>
        <dbReference type="Proteomes" id="UP000059074"/>
    </source>
</evidence>
<protein>
    <submittedName>
        <fullName evidence="1">Uncharacterized protein</fullName>
    </submittedName>
</protein>
<comment type="caution">
    <text evidence="1">The sequence shown here is derived from an EMBL/GenBank/DDBJ whole genome shotgun (WGS) entry which is preliminary data.</text>
</comment>
<proteinExistence type="predicted"/>